<evidence type="ECO:0000313" key="1">
    <source>
        <dbReference type="EMBL" id="MCV2367551.1"/>
    </source>
</evidence>
<sequence>MKQPLTPIEALQLWLAAQSPGAALAAVPVAVLLEHFLQARAQGLPSAGHELQVLGVLVDHWLKRMRSDIDSFPLEAVPVLQEQKKSLQAMHFALTELQSCLQSLQPSQAHPLPGAKRVRQRPASWQARAPILQAKPQQV</sequence>
<dbReference type="EMBL" id="JAJIRN010000002">
    <property type="protein sequence ID" value="MCV2367551.1"/>
    <property type="molecule type" value="Genomic_DNA"/>
</dbReference>
<name>A0ABT2YB77_9BURK</name>
<protein>
    <submittedName>
        <fullName evidence="1">Uncharacterized protein</fullName>
    </submittedName>
</protein>
<accession>A0ABT2YB77</accession>
<comment type="caution">
    <text evidence="1">The sequence shown here is derived from an EMBL/GenBank/DDBJ whole genome shotgun (WGS) entry which is preliminary data.</text>
</comment>
<dbReference type="Proteomes" id="UP001209701">
    <property type="component" value="Unassembled WGS sequence"/>
</dbReference>
<organism evidence="1 2">
    <name type="scientific">Roseateles oligotrophus</name>
    <dbReference type="NCBI Taxonomy" id="1769250"/>
    <lineage>
        <taxon>Bacteria</taxon>
        <taxon>Pseudomonadati</taxon>
        <taxon>Pseudomonadota</taxon>
        <taxon>Betaproteobacteria</taxon>
        <taxon>Burkholderiales</taxon>
        <taxon>Sphaerotilaceae</taxon>
        <taxon>Roseateles</taxon>
    </lineage>
</organism>
<dbReference type="RefSeq" id="WP_263570167.1">
    <property type="nucleotide sequence ID" value="NZ_JAJIRN010000002.1"/>
</dbReference>
<keyword evidence="2" id="KW-1185">Reference proteome</keyword>
<gene>
    <name evidence="1" type="ORF">LNV07_05535</name>
</gene>
<reference evidence="1 2" key="1">
    <citation type="submission" date="2021-11" db="EMBL/GenBank/DDBJ databases">
        <authorList>
            <person name="Liang Q."/>
            <person name="Mou H."/>
            <person name="Liu Z."/>
        </authorList>
    </citation>
    <scope>NUCLEOTIDE SEQUENCE [LARGE SCALE GENOMIC DNA]</scope>
    <source>
        <strain evidence="1 2">CHU3</strain>
    </source>
</reference>
<proteinExistence type="predicted"/>
<evidence type="ECO:0000313" key="2">
    <source>
        <dbReference type="Proteomes" id="UP001209701"/>
    </source>
</evidence>